<dbReference type="STRING" id="1802694.A2918_00645"/>
<keyword evidence="1" id="KW-0472">Membrane</keyword>
<gene>
    <name evidence="2" type="ORF">A2918_00645</name>
</gene>
<keyword evidence="1" id="KW-1133">Transmembrane helix</keyword>
<feature type="transmembrane region" description="Helical" evidence="1">
    <location>
        <begin position="436"/>
        <end position="456"/>
    </location>
</feature>
<keyword evidence="1" id="KW-0812">Transmembrane</keyword>
<dbReference type="EMBL" id="MGKI01000001">
    <property type="protein sequence ID" value="OGN23568.1"/>
    <property type="molecule type" value="Genomic_DNA"/>
</dbReference>
<proteinExistence type="predicted"/>
<sequence>MRSILEEKLDKYIKDEFVYDFNIPETGLYVIEITGRARSWLQNTLRFVSFLKDDDLAVKIDDKEFPKLNGKRGLFDSETAWNGNKLSGLQQTNMFLINLETGQHSLNFFADQLPLLETVIVYHSQNQKIITLNQFPKIEAGNRRPWLSVVLVNLSLEKLGIQASANKKQNRDDNDLQLKINGQRQVNDIPKSHKYWYWCGRVLKGQSKTFDKKLNLAAGLHYIELWTDNTPVLEKVELTLAKSHDNLGSAINIITYTYRGVYGNEDYNRYDTTIETVVDDWNNEFLNQTDPPPELLDPNLVKAMIYVETRVGYYENDVDEYPSHPDIMQVADPRNKAIHVLLDDGEEETEYEVVNGKLKRLFEQEANASTPEASIKWGVRWLYHKAQNNIQESSNWRREWVSWKEVVLRYGPGTKDYRDRVWKIYKNGIDPQGNKLWFMLLPLLLLPALVFSLFVLQGKTYVTFEDIKGTEDYLTKAHILNGVWFQHLPLAITRSSAGNFLAMDRKKPIYVKYLDIDKDGRDEILISGKYLAHFTHYLLKKEGNQYRIVYHNSEFDALKEAFRTKKIEFLEFKEVEGGLSLEAVENYPLHYRNAPGQLWATYYFFDPQGGNYKFYKTVKQDLN</sequence>
<name>A0A1F8GFS1_9BACT</name>
<organism evidence="2 3">
    <name type="scientific">Candidatus Yanofskybacteria bacterium RIFCSPLOWO2_01_FULL_42_49</name>
    <dbReference type="NCBI Taxonomy" id="1802694"/>
    <lineage>
        <taxon>Bacteria</taxon>
        <taxon>Candidatus Yanofskyibacteriota</taxon>
    </lineage>
</organism>
<dbReference type="AlphaFoldDB" id="A0A1F8GFS1"/>
<reference evidence="2 3" key="1">
    <citation type="journal article" date="2016" name="Nat. Commun.">
        <title>Thousands of microbial genomes shed light on interconnected biogeochemical processes in an aquifer system.</title>
        <authorList>
            <person name="Anantharaman K."/>
            <person name="Brown C.T."/>
            <person name="Hug L.A."/>
            <person name="Sharon I."/>
            <person name="Castelle C.J."/>
            <person name="Probst A.J."/>
            <person name="Thomas B.C."/>
            <person name="Singh A."/>
            <person name="Wilkins M.J."/>
            <person name="Karaoz U."/>
            <person name="Brodie E.L."/>
            <person name="Williams K.H."/>
            <person name="Hubbard S.S."/>
            <person name="Banfield J.F."/>
        </authorList>
    </citation>
    <scope>NUCLEOTIDE SEQUENCE [LARGE SCALE GENOMIC DNA]</scope>
</reference>
<comment type="caution">
    <text evidence="2">The sequence shown here is derived from an EMBL/GenBank/DDBJ whole genome shotgun (WGS) entry which is preliminary data.</text>
</comment>
<protein>
    <submittedName>
        <fullName evidence="2">Uncharacterized protein</fullName>
    </submittedName>
</protein>
<evidence type="ECO:0000256" key="1">
    <source>
        <dbReference type="SAM" id="Phobius"/>
    </source>
</evidence>
<evidence type="ECO:0000313" key="3">
    <source>
        <dbReference type="Proteomes" id="UP000178227"/>
    </source>
</evidence>
<dbReference type="Proteomes" id="UP000178227">
    <property type="component" value="Unassembled WGS sequence"/>
</dbReference>
<accession>A0A1F8GFS1</accession>
<evidence type="ECO:0000313" key="2">
    <source>
        <dbReference type="EMBL" id="OGN23568.1"/>
    </source>
</evidence>